<dbReference type="RefSeq" id="WP_066807190.1">
    <property type="nucleotide sequence ID" value="NZ_CP014206.1"/>
</dbReference>
<evidence type="ECO:0000313" key="4">
    <source>
        <dbReference type="Proteomes" id="UP000295506"/>
    </source>
</evidence>
<evidence type="ECO:0000313" key="1">
    <source>
        <dbReference type="EMBL" id="AMK12983.1"/>
    </source>
</evidence>
<dbReference type="EMBL" id="CP014206">
    <property type="protein sequence ID" value="AMK12983.1"/>
    <property type="molecule type" value="Genomic_DNA"/>
</dbReference>
<organism evidence="2 4">
    <name type="scientific">Pseudodesulfovibrio indicus</name>
    <dbReference type="NCBI Taxonomy" id="1716143"/>
    <lineage>
        <taxon>Bacteria</taxon>
        <taxon>Pseudomonadati</taxon>
        <taxon>Thermodesulfobacteriota</taxon>
        <taxon>Desulfovibrionia</taxon>
        <taxon>Desulfovibrionales</taxon>
        <taxon>Desulfovibrionaceae</taxon>
    </lineage>
</organism>
<dbReference type="PANTHER" id="PTHR34655:SF2">
    <property type="entry name" value="PEROXIREDOXIN FAMILY PROTEIN"/>
    <property type="match status" value="1"/>
</dbReference>
<reference evidence="2 4" key="2">
    <citation type="submission" date="2019-03" db="EMBL/GenBank/DDBJ databases">
        <title>Genomic Encyclopedia of Type Strains, Phase IV (KMG-IV): sequencing the most valuable type-strain genomes for metagenomic binning, comparative biology and taxonomic classification.</title>
        <authorList>
            <person name="Goeker M."/>
        </authorList>
    </citation>
    <scope>NUCLEOTIDE SEQUENCE [LARGE SCALE GENOMIC DNA]</scope>
    <source>
        <strain evidence="2 4">DSM 101483</strain>
    </source>
</reference>
<gene>
    <name evidence="1" type="ORF">AWY79_11450</name>
    <name evidence="2" type="ORF">EDC59_10626</name>
</gene>
<dbReference type="Gene3D" id="3.40.1260.10">
    <property type="entry name" value="DsrEFH-like"/>
    <property type="match status" value="1"/>
</dbReference>
<evidence type="ECO:0000313" key="3">
    <source>
        <dbReference type="Proteomes" id="UP000055611"/>
    </source>
</evidence>
<protein>
    <submittedName>
        <fullName evidence="2">Peroxiredoxin family protein</fullName>
    </submittedName>
</protein>
<proteinExistence type="predicted"/>
<dbReference type="Proteomes" id="UP000295506">
    <property type="component" value="Unassembled WGS sequence"/>
</dbReference>
<dbReference type="SUPFAM" id="SSF75169">
    <property type="entry name" value="DsrEFH-like"/>
    <property type="match status" value="1"/>
</dbReference>
<dbReference type="InterPro" id="IPR032836">
    <property type="entry name" value="DsrE2-like"/>
</dbReference>
<dbReference type="Pfam" id="PF13686">
    <property type="entry name" value="DrsE_2"/>
    <property type="match status" value="1"/>
</dbReference>
<dbReference type="OrthoDB" id="9802028at2"/>
<dbReference type="PANTHER" id="PTHR34655">
    <property type="entry name" value="CONSERVED WITHIN P. AEROPHILUM"/>
    <property type="match status" value="1"/>
</dbReference>
<dbReference type="AlphaFoldDB" id="A0A126QSC6"/>
<accession>A0A126QSC6</accession>
<dbReference type="EMBL" id="SOBK01000006">
    <property type="protein sequence ID" value="TDT88214.1"/>
    <property type="molecule type" value="Genomic_DNA"/>
</dbReference>
<evidence type="ECO:0000313" key="2">
    <source>
        <dbReference type="EMBL" id="TDT88214.1"/>
    </source>
</evidence>
<dbReference type="InterPro" id="IPR027396">
    <property type="entry name" value="DsrEFH-like"/>
</dbReference>
<keyword evidence="3" id="KW-1185">Reference proteome</keyword>
<name>A0A126QSC6_9BACT</name>
<dbReference type="KEGG" id="dej:AWY79_11450"/>
<reference evidence="1 3" key="1">
    <citation type="journal article" date="2016" name="Front. Microbiol.">
        <title>Genome Sequence of the Piezophilic, Mesophilic Sulfate-Reducing Bacterium Desulfovibrio indicus J2T.</title>
        <authorList>
            <person name="Cao J."/>
            <person name="Maignien L."/>
            <person name="Shao Z."/>
            <person name="Alain K."/>
            <person name="Jebbar M."/>
        </authorList>
    </citation>
    <scope>NUCLEOTIDE SEQUENCE [LARGE SCALE GENOMIC DNA]</scope>
    <source>
        <strain evidence="1 3">J2</strain>
    </source>
</reference>
<sequence>MSEQSKSGGMKQKHAFITSRGTLDGAMPALVMALNSRRLGNDATIFYTFMGMDVIRPGGIDKLKFYPEGTMGAIPGMPHLATNMMKKWMAEANIPDASEMFEMAQLEGVKFVACHMTMEMMKLKQEDFVEGVEVWTAEEFIKYAGQCDLCLFT</sequence>
<dbReference type="Proteomes" id="UP000055611">
    <property type="component" value="Chromosome"/>
</dbReference>